<accession>A0A251UBJ8</accession>
<dbReference type="OMA" id="GPDRYKD"/>
<comment type="similarity">
    <text evidence="1">Belongs to the 'GDXG' lipolytic enzyme family.</text>
</comment>
<organism evidence="5 6">
    <name type="scientific">Helianthus annuus</name>
    <name type="common">Common sunflower</name>
    <dbReference type="NCBI Taxonomy" id="4232"/>
    <lineage>
        <taxon>Eukaryota</taxon>
        <taxon>Viridiplantae</taxon>
        <taxon>Streptophyta</taxon>
        <taxon>Embryophyta</taxon>
        <taxon>Tracheophyta</taxon>
        <taxon>Spermatophyta</taxon>
        <taxon>Magnoliopsida</taxon>
        <taxon>eudicotyledons</taxon>
        <taxon>Gunneridae</taxon>
        <taxon>Pentapetalae</taxon>
        <taxon>asterids</taxon>
        <taxon>campanulids</taxon>
        <taxon>Asterales</taxon>
        <taxon>Asteraceae</taxon>
        <taxon>Asteroideae</taxon>
        <taxon>Heliantheae alliance</taxon>
        <taxon>Heliantheae</taxon>
        <taxon>Helianthus</taxon>
    </lineage>
</organism>
<protein>
    <submittedName>
        <fullName evidence="4">Carboxylesterase</fullName>
        <ecNumber evidence="4">3.1.1.1</ecNumber>
    </submittedName>
    <submittedName>
        <fullName evidence="5">Putative carboxyesterase 17</fullName>
    </submittedName>
</protein>
<dbReference type="AlphaFoldDB" id="A0A251UBJ8"/>
<gene>
    <name evidence="5" type="primary">AtCXE17</name>
    <name evidence="5" type="ORF">HannXRQ_Chr07g0189761</name>
    <name evidence="4" type="ORF">HanXRQr2_Chr07g0295921</name>
</gene>
<dbReference type="InParanoid" id="A0A251UBJ8"/>
<dbReference type="SUPFAM" id="SSF53474">
    <property type="entry name" value="alpha/beta-Hydrolases"/>
    <property type="match status" value="1"/>
</dbReference>
<dbReference type="InterPro" id="IPR013094">
    <property type="entry name" value="AB_hydrolase_3"/>
</dbReference>
<evidence type="ECO:0000313" key="6">
    <source>
        <dbReference type="Proteomes" id="UP000215914"/>
    </source>
</evidence>
<dbReference type="EC" id="3.1.1.1" evidence="4"/>
<name>A0A251UBJ8_HELAN</name>
<dbReference type="EMBL" id="CM007896">
    <property type="protein sequence ID" value="OTG20142.1"/>
    <property type="molecule type" value="Genomic_DNA"/>
</dbReference>
<dbReference type="InterPro" id="IPR050466">
    <property type="entry name" value="Carboxylest/Gibb_receptor"/>
</dbReference>
<evidence type="ECO:0000313" key="5">
    <source>
        <dbReference type="EMBL" id="OTG20142.1"/>
    </source>
</evidence>
<dbReference type="PANTHER" id="PTHR23024">
    <property type="entry name" value="ARYLACETAMIDE DEACETYLASE"/>
    <property type="match status" value="1"/>
</dbReference>
<feature type="active site" evidence="2">
    <location>
        <position position="175"/>
    </location>
</feature>
<evidence type="ECO:0000259" key="3">
    <source>
        <dbReference type="Pfam" id="PF07859"/>
    </source>
</evidence>
<dbReference type="STRING" id="4232.A0A251UBJ8"/>
<reference evidence="4 6" key="1">
    <citation type="journal article" date="2017" name="Nature">
        <title>The sunflower genome provides insights into oil metabolism, flowering and Asterid evolution.</title>
        <authorList>
            <person name="Badouin H."/>
            <person name="Gouzy J."/>
            <person name="Grassa C.J."/>
            <person name="Murat F."/>
            <person name="Staton S.E."/>
            <person name="Cottret L."/>
            <person name="Lelandais-Briere C."/>
            <person name="Owens G.L."/>
            <person name="Carrere S."/>
            <person name="Mayjonade B."/>
            <person name="Legrand L."/>
            <person name="Gill N."/>
            <person name="Kane N.C."/>
            <person name="Bowers J.E."/>
            <person name="Hubner S."/>
            <person name="Bellec A."/>
            <person name="Berard A."/>
            <person name="Berges H."/>
            <person name="Blanchet N."/>
            <person name="Boniface M.C."/>
            <person name="Brunel D."/>
            <person name="Catrice O."/>
            <person name="Chaidir N."/>
            <person name="Claudel C."/>
            <person name="Donnadieu C."/>
            <person name="Faraut T."/>
            <person name="Fievet G."/>
            <person name="Helmstetter N."/>
            <person name="King M."/>
            <person name="Knapp S.J."/>
            <person name="Lai Z."/>
            <person name="Le Paslier M.C."/>
            <person name="Lippi Y."/>
            <person name="Lorenzon L."/>
            <person name="Mandel J.R."/>
            <person name="Marage G."/>
            <person name="Marchand G."/>
            <person name="Marquand E."/>
            <person name="Bret-Mestries E."/>
            <person name="Morien E."/>
            <person name="Nambeesan S."/>
            <person name="Nguyen T."/>
            <person name="Pegot-Espagnet P."/>
            <person name="Pouilly N."/>
            <person name="Raftis F."/>
            <person name="Sallet E."/>
            <person name="Schiex T."/>
            <person name="Thomas J."/>
            <person name="Vandecasteele C."/>
            <person name="Vares D."/>
            <person name="Vear F."/>
            <person name="Vautrin S."/>
            <person name="Crespi M."/>
            <person name="Mangin B."/>
            <person name="Burke J.M."/>
            <person name="Salse J."/>
            <person name="Munos S."/>
            <person name="Vincourt P."/>
            <person name="Rieseberg L.H."/>
            <person name="Langlade N.B."/>
        </authorList>
    </citation>
    <scope>NUCLEOTIDE SEQUENCE [LARGE SCALE GENOMIC DNA]</scope>
    <source>
        <strain evidence="6">cv. SF193</strain>
        <tissue evidence="4">Leaves</tissue>
    </source>
</reference>
<dbReference type="InterPro" id="IPR033140">
    <property type="entry name" value="Lipase_GDXG_put_SER_AS"/>
</dbReference>
<dbReference type="EMBL" id="MNCJ02000322">
    <property type="protein sequence ID" value="KAF5798695.1"/>
    <property type="molecule type" value="Genomic_DNA"/>
</dbReference>
<evidence type="ECO:0000256" key="2">
    <source>
        <dbReference type="PROSITE-ProRule" id="PRU10038"/>
    </source>
</evidence>
<keyword evidence="4" id="KW-0378">Hydrolase</keyword>
<reference evidence="4" key="3">
    <citation type="submission" date="2020-06" db="EMBL/GenBank/DDBJ databases">
        <title>Helianthus annuus Genome sequencing and assembly Release 2.</title>
        <authorList>
            <person name="Gouzy J."/>
            <person name="Langlade N."/>
            <person name="Munos S."/>
        </authorList>
    </citation>
    <scope>NUCLEOTIDE SEQUENCE</scope>
    <source>
        <tissue evidence="4">Leaves</tissue>
    </source>
</reference>
<dbReference type="OrthoDB" id="408631at2759"/>
<dbReference type="GO" id="GO:0106435">
    <property type="term" value="F:carboxylesterase activity"/>
    <property type="evidence" value="ECO:0007669"/>
    <property type="project" value="UniProtKB-EC"/>
</dbReference>
<proteinExistence type="inferred from homology"/>
<dbReference type="Gramene" id="mRNA:HanXRQr2_Chr07g0295921">
    <property type="protein sequence ID" value="CDS:HanXRQr2_Chr07g0295921.1"/>
    <property type="gene ID" value="HanXRQr2_Chr07g0295921"/>
</dbReference>
<evidence type="ECO:0000313" key="4">
    <source>
        <dbReference type="EMBL" id="KAF5798695.1"/>
    </source>
</evidence>
<feature type="domain" description="Alpha/beta hydrolase fold-3" evidence="3">
    <location>
        <begin position="89"/>
        <end position="309"/>
    </location>
</feature>
<reference evidence="5" key="2">
    <citation type="submission" date="2017-02" db="EMBL/GenBank/DDBJ databases">
        <title>Sunflower complete genome.</title>
        <authorList>
            <person name="Langlade N."/>
            <person name="Munos S."/>
        </authorList>
    </citation>
    <scope>NUCLEOTIDE SEQUENCE [LARGE SCALE GENOMIC DNA]</scope>
    <source>
        <tissue evidence="5">Leaves</tissue>
    </source>
</reference>
<dbReference type="PROSITE" id="PS01174">
    <property type="entry name" value="LIPASE_GDXG_SER"/>
    <property type="match status" value="1"/>
</dbReference>
<sequence>MATISLSQRSTSFRQPLNGSVVEEISGLIRVHKGGYVERPLAIAHASCMVPSGLEVTATDVTIDKFTSLWARVYAPSNYKQFSSKRPVVVYFHGGGFCVGSASWACYHDFLLNLAREACCVVVSVNYRLAPENRLPAAYDDGFNVIMWLKQEGLKGTVNELKGCDYSKVYLAGDSAGANIAYHVASRLVSRPVLSPKGIILIQPFFGGEARTMSEKHCTQPVNSALTLSASDTYWRLALPVGFTRDNPWCNPLARGAPRLSDMRLFKTLVCVAELDILKDRNLEFTSALARTGAPVQSVVYKDVGHAFQVLYNYQLAQTRTHEMITHLRAFINQ</sequence>
<keyword evidence="6" id="KW-1185">Reference proteome</keyword>
<dbReference type="Pfam" id="PF07859">
    <property type="entry name" value="Abhydrolase_3"/>
    <property type="match status" value="1"/>
</dbReference>
<dbReference type="Gene3D" id="3.40.50.1820">
    <property type="entry name" value="alpha/beta hydrolase"/>
    <property type="match status" value="1"/>
</dbReference>
<dbReference type="Proteomes" id="UP000215914">
    <property type="component" value="Chromosome 7"/>
</dbReference>
<dbReference type="PANTHER" id="PTHR23024:SF589">
    <property type="entry name" value="CARBOXYLESTERASE 17-RELATED"/>
    <property type="match status" value="1"/>
</dbReference>
<evidence type="ECO:0000256" key="1">
    <source>
        <dbReference type="ARBA" id="ARBA00010515"/>
    </source>
</evidence>
<dbReference type="InterPro" id="IPR029058">
    <property type="entry name" value="AB_hydrolase_fold"/>
</dbReference>